<feature type="binding site" evidence="9">
    <location>
        <begin position="193"/>
        <end position="195"/>
    </location>
    <ligand>
        <name>FAD</name>
        <dbReference type="ChEBI" id="CHEBI:57692"/>
    </ligand>
</feature>
<dbReference type="InterPro" id="IPR008219">
    <property type="entry name" value="PRODH_bac_arc"/>
</dbReference>
<evidence type="ECO:0000313" key="12">
    <source>
        <dbReference type="Proteomes" id="UP000190897"/>
    </source>
</evidence>
<name>A0A1T5EU66_9BACT</name>
<dbReference type="GO" id="GO:0004657">
    <property type="term" value="F:proline dehydrogenase activity"/>
    <property type="evidence" value="ECO:0007669"/>
    <property type="project" value="UniProtKB-EC"/>
</dbReference>
<accession>A0A1T5EU66</accession>
<dbReference type="SUPFAM" id="SSF51730">
    <property type="entry name" value="FAD-linked oxidoreductase"/>
    <property type="match status" value="1"/>
</dbReference>
<dbReference type="EMBL" id="FUZA01000002">
    <property type="protein sequence ID" value="SKB87492.1"/>
    <property type="molecule type" value="Genomic_DNA"/>
</dbReference>
<gene>
    <name evidence="11" type="ORF">SAMN05660293_02766</name>
</gene>
<keyword evidence="12" id="KW-1185">Reference proteome</keyword>
<dbReference type="EC" id="1.5.5.2" evidence="2"/>
<keyword evidence="6" id="KW-0560">Oxidoreductase</keyword>
<sequence length="312" mass="35182">MEDLLKIGANALRKAALNETAKEYLLENETLFQILKKAANRYIGGDTLTEAVEKVKVASEDGFKCSLEFIGESTRSEVEALSATDEFVSICRAISHIELNSTISLDLSHIGLAISPELCLHHLDLICTEAAKAGTEVIISAEGTDRTDSVLKTYQDIAKKHQNVAITLQAYLYRTQEDIHDLMQNNGRIRLVKGAFETPNGLSLPRGKALNDAYLGYLDLLLSKDHLCSIATHDHVIQQEAKKLIELHRSDRTLYEFESLYGIRNDQLQQLKSEGFPTKHYFVYGKEWYLYLCNRIAEYPLNIFQALDDLVQ</sequence>
<keyword evidence="3" id="KW-0285">Flavoprotein</keyword>
<comment type="pathway">
    <text evidence="1">Amino-acid degradation; L-proline degradation into L-glutamate; L-glutamate from L-proline: step 1/2.</text>
</comment>
<keyword evidence="5 9" id="KW-0274">FAD</keyword>
<evidence type="ECO:0000256" key="6">
    <source>
        <dbReference type="ARBA" id="ARBA00023002"/>
    </source>
</evidence>
<organism evidence="11 12">
    <name type="scientific">Dyadobacter psychrophilus</name>
    <dbReference type="NCBI Taxonomy" id="651661"/>
    <lineage>
        <taxon>Bacteria</taxon>
        <taxon>Pseudomonadati</taxon>
        <taxon>Bacteroidota</taxon>
        <taxon>Cytophagia</taxon>
        <taxon>Cytophagales</taxon>
        <taxon>Spirosomataceae</taxon>
        <taxon>Dyadobacter</taxon>
    </lineage>
</organism>
<dbReference type="STRING" id="651661.SAMN05660293_02766"/>
<evidence type="ECO:0000256" key="2">
    <source>
        <dbReference type="ARBA" id="ARBA00012695"/>
    </source>
</evidence>
<dbReference type="RefSeq" id="WP_082215218.1">
    <property type="nucleotide sequence ID" value="NZ_FUZA01000002.1"/>
</dbReference>
<dbReference type="InterPro" id="IPR029041">
    <property type="entry name" value="FAD-linked_oxidoreductase-like"/>
</dbReference>
<feature type="binding site" evidence="9">
    <location>
        <position position="169"/>
    </location>
    <ligand>
        <name>FAD</name>
        <dbReference type="ChEBI" id="CHEBI:57692"/>
    </ligand>
</feature>
<feature type="binding site" evidence="9">
    <location>
        <begin position="232"/>
        <end position="233"/>
    </location>
    <ligand>
        <name>FAD</name>
        <dbReference type="ChEBI" id="CHEBI:57692"/>
    </ligand>
</feature>
<dbReference type="AlphaFoldDB" id="A0A1T5EU66"/>
<dbReference type="InterPro" id="IPR015659">
    <property type="entry name" value="Proline_oxidase"/>
</dbReference>
<evidence type="ECO:0000256" key="3">
    <source>
        <dbReference type="ARBA" id="ARBA00022630"/>
    </source>
</evidence>
<reference evidence="12" key="1">
    <citation type="submission" date="2017-02" db="EMBL/GenBank/DDBJ databases">
        <authorList>
            <person name="Varghese N."/>
            <person name="Submissions S."/>
        </authorList>
    </citation>
    <scope>NUCLEOTIDE SEQUENCE [LARGE SCALE GENOMIC DNA]</scope>
    <source>
        <strain evidence="12">DSM 22270</strain>
    </source>
</reference>
<dbReference type="OrthoDB" id="9773461at2"/>
<keyword evidence="4 9" id="KW-0547">Nucleotide-binding</keyword>
<dbReference type="PANTHER" id="PTHR13914:SF0">
    <property type="entry name" value="PROLINE DEHYDROGENASE 1, MITOCHONDRIAL"/>
    <property type="match status" value="1"/>
</dbReference>
<dbReference type="PANTHER" id="PTHR13914">
    <property type="entry name" value="PROLINE OXIDASE"/>
    <property type="match status" value="1"/>
</dbReference>
<dbReference type="Gene3D" id="3.20.20.220">
    <property type="match status" value="1"/>
</dbReference>
<proteinExistence type="predicted"/>
<evidence type="ECO:0000256" key="4">
    <source>
        <dbReference type="ARBA" id="ARBA00022741"/>
    </source>
</evidence>
<dbReference type="InterPro" id="IPR002872">
    <property type="entry name" value="Proline_DH_dom"/>
</dbReference>
<keyword evidence="7" id="KW-0642">Proline metabolism</keyword>
<evidence type="ECO:0000256" key="5">
    <source>
        <dbReference type="ARBA" id="ARBA00022827"/>
    </source>
</evidence>
<feature type="domain" description="Proline dehydrogenase" evidence="10">
    <location>
        <begin position="53"/>
        <end position="296"/>
    </location>
</feature>
<evidence type="ECO:0000256" key="1">
    <source>
        <dbReference type="ARBA" id="ARBA00004739"/>
    </source>
</evidence>
<dbReference type="GO" id="GO:0000166">
    <property type="term" value="F:nucleotide binding"/>
    <property type="evidence" value="ECO:0007669"/>
    <property type="project" value="UniProtKB-KW"/>
</dbReference>
<evidence type="ECO:0000256" key="8">
    <source>
        <dbReference type="ARBA" id="ARBA00048779"/>
    </source>
</evidence>
<dbReference type="Proteomes" id="UP000190897">
    <property type="component" value="Unassembled WGS sequence"/>
</dbReference>
<comment type="catalytic activity">
    <reaction evidence="8">
        <text>L-proline + a quinone = (S)-1-pyrroline-5-carboxylate + a quinol + H(+)</text>
        <dbReference type="Rhea" id="RHEA:23784"/>
        <dbReference type="ChEBI" id="CHEBI:15378"/>
        <dbReference type="ChEBI" id="CHEBI:17388"/>
        <dbReference type="ChEBI" id="CHEBI:24646"/>
        <dbReference type="ChEBI" id="CHEBI:60039"/>
        <dbReference type="ChEBI" id="CHEBI:132124"/>
        <dbReference type="EC" id="1.5.5.2"/>
    </reaction>
</comment>
<evidence type="ECO:0000256" key="9">
    <source>
        <dbReference type="PIRSR" id="PIRSR000196-2"/>
    </source>
</evidence>
<evidence type="ECO:0000256" key="7">
    <source>
        <dbReference type="ARBA" id="ARBA00023062"/>
    </source>
</evidence>
<evidence type="ECO:0000313" key="11">
    <source>
        <dbReference type="EMBL" id="SKB87492.1"/>
    </source>
</evidence>
<protein>
    <recommendedName>
        <fullName evidence="2">proline dehydrogenase</fullName>
        <ecNumber evidence="2">1.5.5.2</ecNumber>
    </recommendedName>
</protein>
<dbReference type="UniPathway" id="UPA00261">
    <property type="reaction ID" value="UER00373"/>
</dbReference>
<dbReference type="GO" id="GO:0010133">
    <property type="term" value="P:L-proline catabolic process to L-glutamate"/>
    <property type="evidence" value="ECO:0007669"/>
    <property type="project" value="UniProtKB-UniPathway"/>
</dbReference>
<dbReference type="Pfam" id="PF01619">
    <property type="entry name" value="Pro_dh"/>
    <property type="match status" value="1"/>
</dbReference>
<dbReference type="PIRSF" id="PIRSF000196">
    <property type="entry name" value="Pro_dehydrog"/>
    <property type="match status" value="1"/>
</dbReference>
<evidence type="ECO:0000259" key="10">
    <source>
        <dbReference type="Pfam" id="PF01619"/>
    </source>
</evidence>
<comment type="cofactor">
    <cofactor evidence="9">
        <name>FAD</name>
        <dbReference type="ChEBI" id="CHEBI:57692"/>
    </cofactor>
    <text evidence="9">Binds 1 FAD per subunit.</text>
</comment>